<dbReference type="NCBIfam" id="TIGR00229">
    <property type="entry name" value="sensory_box"/>
    <property type="match status" value="2"/>
</dbReference>
<dbReference type="Pfam" id="PF00990">
    <property type="entry name" value="GGDEF"/>
    <property type="match status" value="1"/>
</dbReference>
<keyword evidence="5" id="KW-1185">Reference proteome</keyword>
<dbReference type="SMART" id="SM00091">
    <property type="entry name" value="PAS"/>
    <property type="match status" value="2"/>
</dbReference>
<evidence type="ECO:0000259" key="3">
    <source>
        <dbReference type="PROSITE" id="PS50887"/>
    </source>
</evidence>
<name>A0ABW0TZU6_9BACL</name>
<dbReference type="EMBL" id="JBHSNP010000026">
    <property type="protein sequence ID" value="MFC5603928.1"/>
    <property type="molecule type" value="Genomic_DNA"/>
</dbReference>
<keyword evidence="4" id="KW-0548">Nucleotidyltransferase</keyword>
<dbReference type="SUPFAM" id="SSF55073">
    <property type="entry name" value="Nucleotide cyclase"/>
    <property type="match status" value="1"/>
</dbReference>
<dbReference type="Pfam" id="PF08447">
    <property type="entry name" value="PAS_3"/>
    <property type="match status" value="1"/>
</dbReference>
<dbReference type="InterPro" id="IPR029787">
    <property type="entry name" value="Nucleotide_cyclase"/>
</dbReference>
<dbReference type="RefSeq" id="WP_381445153.1">
    <property type="nucleotide sequence ID" value="NZ_JBHSNP010000026.1"/>
</dbReference>
<dbReference type="PROSITE" id="PS50887">
    <property type="entry name" value="GGDEF"/>
    <property type="match status" value="1"/>
</dbReference>
<dbReference type="Pfam" id="PF13426">
    <property type="entry name" value="PAS_9"/>
    <property type="match status" value="1"/>
</dbReference>
<evidence type="ECO:0000313" key="4">
    <source>
        <dbReference type="EMBL" id="MFC5603928.1"/>
    </source>
</evidence>
<dbReference type="InterPro" id="IPR000700">
    <property type="entry name" value="PAS-assoc_C"/>
</dbReference>
<dbReference type="InterPro" id="IPR000014">
    <property type="entry name" value="PAS"/>
</dbReference>
<dbReference type="PROSITE" id="PS50112">
    <property type="entry name" value="PAS"/>
    <property type="match status" value="2"/>
</dbReference>
<dbReference type="Proteomes" id="UP001596071">
    <property type="component" value="Unassembled WGS sequence"/>
</dbReference>
<accession>A0ABW0TZU6</accession>
<proteinExistence type="predicted"/>
<evidence type="ECO:0000313" key="5">
    <source>
        <dbReference type="Proteomes" id="UP001596071"/>
    </source>
</evidence>
<protein>
    <submittedName>
        <fullName evidence="4">Diguanylate cyclase domain-containing protein</fullName>
        <ecNumber evidence="4">2.7.7.65</ecNumber>
    </submittedName>
</protein>
<evidence type="ECO:0000259" key="2">
    <source>
        <dbReference type="PROSITE" id="PS50113"/>
    </source>
</evidence>
<feature type="domain" description="GGDEF" evidence="3">
    <location>
        <begin position="301"/>
        <end position="433"/>
    </location>
</feature>
<dbReference type="InterPro" id="IPR052155">
    <property type="entry name" value="Biofilm_reg_signaling"/>
</dbReference>
<dbReference type="InterPro" id="IPR013655">
    <property type="entry name" value="PAS_fold_3"/>
</dbReference>
<feature type="domain" description="PAC" evidence="2">
    <location>
        <begin position="81"/>
        <end position="133"/>
    </location>
</feature>
<organism evidence="4 5">
    <name type="scientific">Sporosarcina koreensis</name>
    <dbReference type="NCBI Taxonomy" id="334735"/>
    <lineage>
        <taxon>Bacteria</taxon>
        <taxon>Bacillati</taxon>
        <taxon>Bacillota</taxon>
        <taxon>Bacilli</taxon>
        <taxon>Bacillales</taxon>
        <taxon>Caryophanaceae</taxon>
        <taxon>Sporosarcina</taxon>
    </lineage>
</organism>
<dbReference type="Gene3D" id="3.30.450.20">
    <property type="entry name" value="PAS domain"/>
    <property type="match status" value="2"/>
</dbReference>
<dbReference type="InterPro" id="IPR043128">
    <property type="entry name" value="Rev_trsase/Diguanyl_cyclase"/>
</dbReference>
<dbReference type="GO" id="GO:0052621">
    <property type="term" value="F:diguanylate cyclase activity"/>
    <property type="evidence" value="ECO:0007669"/>
    <property type="project" value="UniProtKB-EC"/>
</dbReference>
<dbReference type="NCBIfam" id="TIGR00254">
    <property type="entry name" value="GGDEF"/>
    <property type="match status" value="1"/>
</dbReference>
<dbReference type="SUPFAM" id="SSF55785">
    <property type="entry name" value="PYP-like sensor domain (PAS domain)"/>
    <property type="match status" value="2"/>
</dbReference>
<evidence type="ECO:0000259" key="1">
    <source>
        <dbReference type="PROSITE" id="PS50112"/>
    </source>
</evidence>
<dbReference type="SMART" id="SM00267">
    <property type="entry name" value="GGDEF"/>
    <property type="match status" value="1"/>
</dbReference>
<comment type="caution">
    <text evidence="4">The sequence shown here is derived from an EMBL/GenBank/DDBJ whole genome shotgun (WGS) entry which is preliminary data.</text>
</comment>
<dbReference type="InterPro" id="IPR001610">
    <property type="entry name" value="PAC"/>
</dbReference>
<reference evidence="5" key="1">
    <citation type="journal article" date="2019" name="Int. J. Syst. Evol. Microbiol.">
        <title>The Global Catalogue of Microorganisms (GCM) 10K type strain sequencing project: providing services to taxonomists for standard genome sequencing and annotation.</title>
        <authorList>
            <consortium name="The Broad Institute Genomics Platform"/>
            <consortium name="The Broad Institute Genome Sequencing Center for Infectious Disease"/>
            <person name="Wu L."/>
            <person name="Ma J."/>
        </authorList>
    </citation>
    <scope>NUCLEOTIDE SEQUENCE [LARGE SCALE GENOMIC DNA]</scope>
    <source>
        <strain evidence="5">KACC 11299</strain>
    </source>
</reference>
<dbReference type="SMART" id="SM00086">
    <property type="entry name" value="PAC"/>
    <property type="match status" value="2"/>
</dbReference>
<dbReference type="PANTHER" id="PTHR44757:SF2">
    <property type="entry name" value="BIOFILM ARCHITECTURE MAINTENANCE PROTEIN MBAA"/>
    <property type="match status" value="1"/>
</dbReference>
<dbReference type="PROSITE" id="PS50113">
    <property type="entry name" value="PAC"/>
    <property type="match status" value="1"/>
</dbReference>
<dbReference type="InterPro" id="IPR035965">
    <property type="entry name" value="PAS-like_dom_sf"/>
</dbReference>
<dbReference type="InterPro" id="IPR000160">
    <property type="entry name" value="GGDEF_dom"/>
</dbReference>
<sequence length="435" mass="50412">MERLFQGIPNDVYSSLLIHNPDPIFLLDVSGKVLDVNLATVDLFGYPASEWTEIDFKNILVPASIGDAFRLFDQTVNGEYCTGQISAYNKKRELLYLQVKSLPLFDQMEDLKLIMIVIKDMTEMIETKKELQKTVELEEALIRSEEKYRLIAENMTDIVTILDQDGVITYASPSTTHVLGFPLESYVGNSAFNIVHPDDLPSVQKQFYTLFQKKSSYDMEFRYKHKTKEWIWLEAKGTYFTDEEIGEGHLLVVSRVIEEKKLMRDKLKEMAFHDELTKLPNRRLFKEIMHRRLKEAKRDNEKCTLLFMDIDKFKWVNDHLGHSVGDELLKRFTNRVQHAIREGDVLARQSGDEFLVLLPDTEEDEAIEIVKRILGSLQKEWRIRGHSFTTTSSIGVAMYPQDGTTMDTLMANADNALYKAKEKGRNTYMTYSNEN</sequence>
<feature type="domain" description="PAS" evidence="1">
    <location>
        <begin position="144"/>
        <end position="214"/>
    </location>
</feature>
<feature type="domain" description="PAS" evidence="1">
    <location>
        <begin position="9"/>
        <end position="79"/>
    </location>
</feature>
<dbReference type="CDD" id="cd01949">
    <property type="entry name" value="GGDEF"/>
    <property type="match status" value="1"/>
</dbReference>
<dbReference type="Gene3D" id="3.30.70.270">
    <property type="match status" value="1"/>
</dbReference>
<keyword evidence="4" id="KW-0808">Transferase</keyword>
<gene>
    <name evidence="4" type="ORF">ACFPTP_11930</name>
</gene>
<dbReference type="PANTHER" id="PTHR44757">
    <property type="entry name" value="DIGUANYLATE CYCLASE DGCP"/>
    <property type="match status" value="1"/>
</dbReference>
<dbReference type="CDD" id="cd00130">
    <property type="entry name" value="PAS"/>
    <property type="match status" value="2"/>
</dbReference>
<dbReference type="EC" id="2.7.7.65" evidence="4"/>